<dbReference type="Proteomes" id="UP000034112">
    <property type="component" value="Unassembled WGS sequence"/>
</dbReference>
<sequence length="402" mass="47147">MAAQSTEFPQFSRLPPEIRLKIWFNCLPHRVVQRDDPLSLGEIQRQQMCWSMRSSQRNASLPLIASVCRESRGVVRKWGKLVLQDYWFNLGPIWVQPRLDFYNLNCDGMSCWEGDDIHIVMEFFEEGFNRLDMMPLALRAEYFFPFNLEPPPEIDEFSDYPHLEIYERARPRGMPSMDDPYNDFAKFSERPYTRVSQSATLAFICIHTTQAQAAESGLFGLLLDAPVQLVDCDDEKRLRAFHDLFQNGSRSNNKRLHVRKQFDSILAHDFKCRVQNWREKVDWLMMTYAWLRAKYGGKHFIPIDGDPGLAWSPPLLDDHAILYMNNKEEPKKTTVFNDRHPWVIQAKKELPRITPKIQFILCTDECEVDNDIHMERDMGIPRGGHSPWFRTTLTYADLPQLP</sequence>
<dbReference type="AlphaFoldDB" id="A0A0F9X0N5"/>
<dbReference type="EMBL" id="JOKZ01000444">
    <property type="protein sequence ID" value="KKO98234.1"/>
    <property type="molecule type" value="Genomic_DNA"/>
</dbReference>
<dbReference type="OrthoDB" id="3540486at2759"/>
<evidence type="ECO:0000259" key="1">
    <source>
        <dbReference type="Pfam" id="PF20150"/>
    </source>
</evidence>
<comment type="caution">
    <text evidence="2">The sequence shown here is derived from an EMBL/GenBank/DDBJ whole genome shotgun (WGS) entry which is preliminary data.</text>
</comment>
<accession>A0A0F9X0N5</accession>
<dbReference type="PANTHER" id="PTHR35910:SF1">
    <property type="entry name" value="2EXR DOMAIN-CONTAINING PROTEIN"/>
    <property type="match status" value="1"/>
</dbReference>
<feature type="domain" description="2EXR" evidence="1">
    <location>
        <begin position="8"/>
        <end position="100"/>
    </location>
</feature>
<dbReference type="PANTHER" id="PTHR35910">
    <property type="entry name" value="2EXR DOMAIN-CONTAINING PROTEIN"/>
    <property type="match status" value="1"/>
</dbReference>
<gene>
    <name evidence="2" type="ORF">THAR02_09664</name>
</gene>
<evidence type="ECO:0000313" key="3">
    <source>
        <dbReference type="Proteomes" id="UP000034112"/>
    </source>
</evidence>
<protein>
    <recommendedName>
        <fullName evidence="1">2EXR domain-containing protein</fullName>
    </recommendedName>
</protein>
<dbReference type="Pfam" id="PF20150">
    <property type="entry name" value="2EXR"/>
    <property type="match status" value="1"/>
</dbReference>
<dbReference type="InterPro" id="IPR045518">
    <property type="entry name" value="2EXR"/>
</dbReference>
<dbReference type="OMA" id="PAIMFRW"/>
<name>A0A0F9X0N5_TRIHA</name>
<organism evidence="2 3">
    <name type="scientific">Trichoderma harzianum</name>
    <name type="common">Hypocrea lixii</name>
    <dbReference type="NCBI Taxonomy" id="5544"/>
    <lineage>
        <taxon>Eukaryota</taxon>
        <taxon>Fungi</taxon>
        <taxon>Dikarya</taxon>
        <taxon>Ascomycota</taxon>
        <taxon>Pezizomycotina</taxon>
        <taxon>Sordariomycetes</taxon>
        <taxon>Hypocreomycetidae</taxon>
        <taxon>Hypocreales</taxon>
        <taxon>Hypocreaceae</taxon>
        <taxon>Trichoderma</taxon>
    </lineage>
</organism>
<proteinExistence type="predicted"/>
<reference evidence="3" key="1">
    <citation type="journal article" date="2015" name="Genome Announc.">
        <title>Draft whole-genome sequence of the biocontrol agent Trichoderma harzianum T6776.</title>
        <authorList>
            <person name="Baroncelli R."/>
            <person name="Piaggeschi G."/>
            <person name="Fiorini L."/>
            <person name="Bertolini E."/>
            <person name="Zapparata A."/>
            <person name="Pe M.E."/>
            <person name="Sarrocco S."/>
            <person name="Vannacci G."/>
        </authorList>
    </citation>
    <scope>NUCLEOTIDE SEQUENCE [LARGE SCALE GENOMIC DNA]</scope>
    <source>
        <strain evidence="3">T6776</strain>
    </source>
</reference>
<evidence type="ECO:0000313" key="2">
    <source>
        <dbReference type="EMBL" id="KKO98234.1"/>
    </source>
</evidence>